<evidence type="ECO:0000313" key="2">
    <source>
        <dbReference type="EMBL" id="KIF53400.1"/>
    </source>
</evidence>
<dbReference type="PATRIC" id="fig|1229493.5.peg.1253"/>
<dbReference type="Proteomes" id="UP000031586">
    <property type="component" value="Unassembled WGS sequence"/>
</dbReference>
<name>A0A0C1Z8W1_9VIBR</name>
<feature type="transmembrane region" description="Helical" evidence="1">
    <location>
        <begin position="39"/>
        <end position="55"/>
    </location>
</feature>
<feature type="transmembrane region" description="Helical" evidence="1">
    <location>
        <begin position="99"/>
        <end position="117"/>
    </location>
</feature>
<gene>
    <name evidence="2" type="ORF">H735_10805</name>
</gene>
<proteinExistence type="predicted"/>
<evidence type="ECO:0000313" key="3">
    <source>
        <dbReference type="Proteomes" id="UP000031586"/>
    </source>
</evidence>
<feature type="transmembrane region" description="Helical" evidence="1">
    <location>
        <begin position="9"/>
        <end position="27"/>
    </location>
</feature>
<organism evidence="2 3">
    <name type="scientific">Vibrio owensii CAIM 1854 = LMG 25443</name>
    <dbReference type="NCBI Taxonomy" id="1229493"/>
    <lineage>
        <taxon>Bacteria</taxon>
        <taxon>Pseudomonadati</taxon>
        <taxon>Pseudomonadota</taxon>
        <taxon>Gammaproteobacteria</taxon>
        <taxon>Vibrionales</taxon>
        <taxon>Vibrionaceae</taxon>
        <taxon>Vibrio</taxon>
    </lineage>
</organism>
<keyword evidence="1" id="KW-1133">Transmembrane helix</keyword>
<keyword evidence="1" id="KW-0812">Transmembrane</keyword>
<reference evidence="2 3" key="1">
    <citation type="submission" date="2014-07" db="EMBL/GenBank/DDBJ databases">
        <title>Unique and conserved regions in Vibrio harveyi and related species in comparison with the shrimp pathogen Vibrio harveyi CAIM 1792.</title>
        <authorList>
            <person name="Espinoza-Valles I."/>
            <person name="Vora G."/>
            <person name="Leekitcharoenphon P."/>
            <person name="Ussery D."/>
            <person name="Hoj L."/>
            <person name="Gomez-Gil B."/>
        </authorList>
    </citation>
    <scope>NUCLEOTIDE SEQUENCE [LARGE SCALE GENOMIC DNA]</scope>
    <source>
        <strain evidence="3">CAIM 1854 / LMG 25443</strain>
    </source>
</reference>
<feature type="transmembrane region" description="Helical" evidence="1">
    <location>
        <begin position="62"/>
        <end position="79"/>
    </location>
</feature>
<comment type="caution">
    <text evidence="2">The sequence shown here is derived from an EMBL/GenBank/DDBJ whole genome shotgun (WGS) entry which is preliminary data.</text>
</comment>
<protein>
    <submittedName>
        <fullName evidence="2">Uncharacterized protein</fullName>
    </submittedName>
</protein>
<accession>A0A0C1Z8W1</accession>
<dbReference type="EMBL" id="JPRD01000015">
    <property type="protein sequence ID" value="KIF53400.1"/>
    <property type="molecule type" value="Genomic_DNA"/>
</dbReference>
<keyword evidence="1" id="KW-0472">Membrane</keyword>
<evidence type="ECO:0000256" key="1">
    <source>
        <dbReference type="SAM" id="Phobius"/>
    </source>
</evidence>
<sequence>MYNTMYKAYAVYFLCFEAILIGITYFGEQFTFSDYLLRNWLLVAVFLTMPVNNNFKGIFRQLILGIGPFIIAMIGHSWFRMVMLGHGPTESSAIEILPLVFAMGCCALICCVSTVLARKIEPDFKVFRH</sequence>
<dbReference type="AlphaFoldDB" id="A0A0C1Z8W1"/>